<dbReference type="EMBL" id="CP134186">
    <property type="protein sequence ID" value="WPB00202.1"/>
    <property type="molecule type" value="Genomic_DNA"/>
</dbReference>
<keyword evidence="4" id="KW-1185">Reference proteome</keyword>
<evidence type="ECO:0008006" key="5">
    <source>
        <dbReference type="Google" id="ProtNLM"/>
    </source>
</evidence>
<evidence type="ECO:0000313" key="4">
    <source>
        <dbReference type="Proteomes" id="UP001302367"/>
    </source>
</evidence>
<dbReference type="Proteomes" id="UP000230605">
    <property type="component" value="Chromosome 3"/>
</dbReference>
<evidence type="ECO:0000313" key="2">
    <source>
        <dbReference type="EMBL" id="WPB00202.1"/>
    </source>
</evidence>
<evidence type="ECO:0000313" key="1">
    <source>
        <dbReference type="EMBL" id="PIA99522.1"/>
    </source>
</evidence>
<name>A0A2G5I4U2_CERBT</name>
<evidence type="ECO:0000313" key="3">
    <source>
        <dbReference type="Proteomes" id="UP000230605"/>
    </source>
</evidence>
<accession>A0A2G5I4U2</accession>
<sequence length="210" mass="23522">MSTPQLDNLPDEVNECINVCLGLYDLVNLRLVSRSMLTKTTQRHLGSFLRSKRLDLTRPSLELMAEMTAKHRLGCVIEELTLVGVVYNTKALQYQIWTGSKELVGDCDEYGHVDVPTEFGSEADLARATVELEELKRQRADYDQWHAAGKDVALLTEIFANLAANTKLQGLVSIATDVAVFREDSSEERPHTNVWVGGWYGKPLQELSTP</sequence>
<reference evidence="1 3" key="1">
    <citation type="submission" date="2015-10" db="EMBL/GenBank/DDBJ databases">
        <title>The cercosporin biosynthetic gene cluster was horizontally transferred to several fungal lineages and shown to be expanded in Cercospora beticola based on microsynteny with recipient genomes.</title>
        <authorList>
            <person name="De Jonge R."/>
            <person name="Ebert M.K."/>
            <person name="Suttle J.C."/>
            <person name="Jurick Ii W.M."/>
            <person name="Secor G.A."/>
            <person name="Thomma B.P."/>
            <person name="Van De Peer Y."/>
            <person name="Bolton M.D."/>
        </authorList>
    </citation>
    <scope>NUCLEOTIDE SEQUENCE [LARGE SCALE GENOMIC DNA]</scope>
    <source>
        <strain evidence="1 3">09-40</strain>
    </source>
</reference>
<gene>
    <name evidence="1" type="ORF">CB0940_03034</name>
    <name evidence="2" type="ORF">RHO25_004821</name>
</gene>
<dbReference type="OrthoDB" id="3886018at2759"/>
<protein>
    <recommendedName>
        <fullName evidence="5">F-box domain-containing protein</fullName>
    </recommendedName>
</protein>
<proteinExistence type="predicted"/>
<reference evidence="2 4" key="2">
    <citation type="submission" date="2023-09" db="EMBL/GenBank/DDBJ databases">
        <title>Complete-Gapless Cercospora beticola genome.</title>
        <authorList>
            <person name="Wyatt N.A."/>
            <person name="Spanner R.E."/>
            <person name="Bolton M.D."/>
        </authorList>
    </citation>
    <scope>NUCLEOTIDE SEQUENCE [LARGE SCALE GENOMIC DNA]</scope>
    <source>
        <strain evidence="2">Cb09-40</strain>
    </source>
</reference>
<dbReference type="AlphaFoldDB" id="A0A2G5I4U2"/>
<dbReference type="Proteomes" id="UP001302367">
    <property type="component" value="Chromosome 3"/>
</dbReference>
<dbReference type="EMBL" id="LKMD01000101">
    <property type="protein sequence ID" value="PIA99522.1"/>
    <property type="molecule type" value="Genomic_DNA"/>
</dbReference>
<organism evidence="1 3">
    <name type="scientific">Cercospora beticola</name>
    <name type="common">Sugarbeet leaf spot fungus</name>
    <dbReference type="NCBI Taxonomy" id="122368"/>
    <lineage>
        <taxon>Eukaryota</taxon>
        <taxon>Fungi</taxon>
        <taxon>Dikarya</taxon>
        <taxon>Ascomycota</taxon>
        <taxon>Pezizomycotina</taxon>
        <taxon>Dothideomycetes</taxon>
        <taxon>Dothideomycetidae</taxon>
        <taxon>Mycosphaerellales</taxon>
        <taxon>Mycosphaerellaceae</taxon>
        <taxon>Cercospora</taxon>
    </lineage>
</organism>